<feature type="region of interest" description="Disordered" evidence="1">
    <location>
        <begin position="66"/>
        <end position="85"/>
    </location>
</feature>
<dbReference type="AlphaFoldDB" id="A0AA40I3F2"/>
<feature type="compositionally biased region" description="Basic and acidic residues" evidence="1">
    <location>
        <begin position="72"/>
        <end position="85"/>
    </location>
</feature>
<dbReference type="Proteomes" id="UP001177744">
    <property type="component" value="Unassembled WGS sequence"/>
</dbReference>
<reference evidence="2" key="1">
    <citation type="submission" date="2023-06" db="EMBL/GenBank/DDBJ databases">
        <title>Reference genome for the Northern bat (Eptesicus nilssonii), a most northern bat species.</title>
        <authorList>
            <person name="Laine V.N."/>
            <person name="Pulliainen A.T."/>
            <person name="Lilley T.M."/>
        </authorList>
    </citation>
    <scope>NUCLEOTIDE SEQUENCE</scope>
    <source>
        <strain evidence="2">BLF_Eptnil</strain>
        <tissue evidence="2">Kidney</tissue>
    </source>
</reference>
<feature type="region of interest" description="Disordered" evidence="1">
    <location>
        <begin position="1"/>
        <end position="24"/>
    </location>
</feature>
<organism evidence="2 3">
    <name type="scientific">Cnephaeus nilssonii</name>
    <name type="common">Northern bat</name>
    <name type="synonym">Eptesicus nilssonii</name>
    <dbReference type="NCBI Taxonomy" id="3371016"/>
    <lineage>
        <taxon>Eukaryota</taxon>
        <taxon>Metazoa</taxon>
        <taxon>Chordata</taxon>
        <taxon>Craniata</taxon>
        <taxon>Vertebrata</taxon>
        <taxon>Euteleostomi</taxon>
        <taxon>Mammalia</taxon>
        <taxon>Eutheria</taxon>
        <taxon>Laurasiatheria</taxon>
        <taxon>Chiroptera</taxon>
        <taxon>Yangochiroptera</taxon>
        <taxon>Vespertilionidae</taxon>
        <taxon>Cnephaeus</taxon>
    </lineage>
</organism>
<evidence type="ECO:0000256" key="1">
    <source>
        <dbReference type="SAM" id="MobiDB-lite"/>
    </source>
</evidence>
<dbReference type="EMBL" id="JAULJE010000005">
    <property type="protein sequence ID" value="KAK1342311.1"/>
    <property type="molecule type" value="Genomic_DNA"/>
</dbReference>
<accession>A0AA40I3F2</accession>
<protein>
    <submittedName>
        <fullName evidence="2">Uncharacterized protein</fullName>
    </submittedName>
</protein>
<comment type="caution">
    <text evidence="2">The sequence shown here is derived from an EMBL/GenBank/DDBJ whole genome shotgun (WGS) entry which is preliminary data.</text>
</comment>
<evidence type="ECO:0000313" key="2">
    <source>
        <dbReference type="EMBL" id="KAK1342311.1"/>
    </source>
</evidence>
<name>A0AA40I3F2_CNENI</name>
<proteinExistence type="predicted"/>
<sequence length="85" mass="9185">MAEAGLGRGHRGPGAGELPLQAPPTPSRYGNPVFCLLGLVFRTRLTGKSKTASCLQGPDSGLYLASYESESPENHTEKERWKSLR</sequence>
<gene>
    <name evidence="2" type="ORF">QTO34_015073</name>
</gene>
<keyword evidence="3" id="KW-1185">Reference proteome</keyword>
<evidence type="ECO:0000313" key="3">
    <source>
        <dbReference type="Proteomes" id="UP001177744"/>
    </source>
</evidence>